<reference evidence="2 3" key="1">
    <citation type="submission" date="2020-10" db="EMBL/GenBank/DDBJ databases">
        <title>Closed genome sequences of Staphylococcus lloydii sp. nov. and Staphylococcus durrellii sp. nov. Isolated from Captive Fruit Bats (Pteropus livingstonii).</title>
        <authorList>
            <person name="Fountain K."/>
        </authorList>
    </citation>
    <scope>NUCLEOTIDE SEQUENCE [LARGE SCALE GENOMIC DNA]</scope>
    <source>
        <strain evidence="2 3">23_2_7_LY</strain>
    </source>
</reference>
<sequence length="256" mass="30597">MNELIIEHDYKVTTQQGSVNFEEYDNLLAEAQNLADHVKTVEVTEENVKEAKKLMASMNNRVKDLESVRKDVKKSMLQPYNHFESQVKTIKQVIDEAVGHVKKQERELTEQEREDKKQSIVTLFDKRIKHYDFENILGFADFLRPEYLNKSYSMNKVEDQLVQWLEKTKRDLEVINRSSNREELIIEYQNTQDLSMAFERVDKRNERKRQIETQQNERKQPTKQTYHVFTIGDDKEAQIAKLLLEQNNINFEYKNY</sequence>
<dbReference type="EMBL" id="CP064056">
    <property type="protein sequence ID" value="QPM74622.1"/>
    <property type="molecule type" value="Genomic_DNA"/>
</dbReference>
<dbReference type="AlphaFoldDB" id="A0A7T1AYS5"/>
<dbReference type="Pfam" id="PF07083">
    <property type="entry name" value="DUF1351"/>
    <property type="match status" value="1"/>
</dbReference>
<gene>
    <name evidence="2" type="ORF">ISP08_09770</name>
</gene>
<evidence type="ECO:0000313" key="3">
    <source>
        <dbReference type="Proteomes" id="UP000594455"/>
    </source>
</evidence>
<feature type="coiled-coil region" evidence="1">
    <location>
        <begin position="34"/>
        <end position="114"/>
    </location>
</feature>
<dbReference type="KEGG" id="sllo:ISP08_09770"/>
<dbReference type="Proteomes" id="UP000594455">
    <property type="component" value="Chromosome"/>
</dbReference>
<keyword evidence="1" id="KW-0175">Coiled coil</keyword>
<protein>
    <submittedName>
        <fullName evidence="2">DUF1351 domain-containing protein</fullName>
    </submittedName>
</protein>
<name>A0A7T1AYS5_9STAP</name>
<evidence type="ECO:0000256" key="1">
    <source>
        <dbReference type="SAM" id="Coils"/>
    </source>
</evidence>
<dbReference type="InterPro" id="IPR009785">
    <property type="entry name" value="Prophage_Lj928_Orf309"/>
</dbReference>
<proteinExistence type="predicted"/>
<accession>A0A7T1AYS5</accession>
<evidence type="ECO:0000313" key="2">
    <source>
        <dbReference type="EMBL" id="QPM74622.1"/>
    </source>
</evidence>
<keyword evidence="3" id="KW-1185">Reference proteome</keyword>
<organism evidence="2 3">
    <name type="scientific">Staphylococcus lloydii</name>
    <dbReference type="NCBI Taxonomy" id="2781774"/>
    <lineage>
        <taxon>Bacteria</taxon>
        <taxon>Bacillati</taxon>
        <taxon>Bacillota</taxon>
        <taxon>Bacilli</taxon>
        <taxon>Bacillales</taxon>
        <taxon>Staphylococcaceae</taxon>
        <taxon>Staphylococcus</taxon>
    </lineage>
</organism>
<dbReference type="RefSeq" id="WP_195718507.1">
    <property type="nucleotide sequence ID" value="NZ_CP064056.1"/>
</dbReference>